<comment type="similarity">
    <text evidence="2 8">Belongs to the ferredoxin--NADP reductase type 1 family.</text>
</comment>
<dbReference type="PANTHER" id="PTHR48467:SF1">
    <property type="entry name" value="GLUTAMATE SYNTHASE 1 [NADH], CHLOROPLASTIC-LIKE"/>
    <property type="match status" value="1"/>
</dbReference>
<keyword evidence="4 8" id="KW-0274">FAD</keyword>
<dbReference type="OrthoDB" id="333024at2759"/>
<name>A0A9N8HTN7_9STRA</name>
<sequence>MISASFFGRYAAVRSVAIITARTSGFITSGRQIVCPPKRIQSFHSRCHSTTASTTSNANGDAKPCSVAIVGTGPSGCYTAKYLLNAFDKKSTTNSSGIHIDMLERLPTPYGLVRYGVAPDHPEVKNVENDFAQLFVDSNRIQFWGNVAVGSDAVVSLEELRELYDVVVLAYGCASDRKLGLPGETSLLGIVSAREFVAWYNGHPYFDHIGYEVANALGNDNNDNPKHVVIIGQGNVALDCARVLAKGAQGLKDTDIASRSLPIIGEDGVANVTVVGRRGHIQGAFTIKELRELTKLQAEGHGAKFVVLEEELDLGETPASKQELEQKGSRPKVRINKLLRDAAAASSNHDDTTTMDTKQVQLRFLLSPKEFQPSDADPSAVGAVVCERTQLEGEPGKQRAVGTGQLETFPANLVLVSIGYKGTPLPGLEQWFDAQRGVVQNRGGKVDEATAALGGLYVSGWLKRGPSGIIGTNIMDAKDTVVNIMKDLDASNSDDSKSDAREKLLELLQQRGVHVVSWSDFQKIDAKETSASYKRTDQQPREKIVELDEMLEAAGVASR</sequence>
<dbReference type="InterPro" id="IPR036188">
    <property type="entry name" value="FAD/NAD-bd_sf"/>
</dbReference>
<keyword evidence="3 8" id="KW-0285">Flavoprotein</keyword>
<feature type="domain" description="FAD/NAD(P)-binding" evidence="11">
    <location>
        <begin position="66"/>
        <end position="307"/>
    </location>
</feature>
<dbReference type="Gene3D" id="3.50.50.60">
    <property type="entry name" value="FAD/NAD(P)-binding domain"/>
    <property type="match status" value="1"/>
</dbReference>
<feature type="binding site" evidence="10">
    <location>
        <position position="289"/>
    </location>
    <ligand>
        <name>NADP(+)</name>
        <dbReference type="ChEBI" id="CHEBI:58349"/>
    </ligand>
</feature>
<dbReference type="Gene3D" id="3.40.50.720">
    <property type="entry name" value="NAD(P)-binding Rossmann-like Domain"/>
    <property type="match status" value="1"/>
</dbReference>
<comment type="catalytic activity">
    <reaction evidence="7 8">
        <text>2 reduced [adrenodoxin] + NADP(+) + H(+) = 2 oxidized [adrenodoxin] + NADPH</text>
        <dbReference type="Rhea" id="RHEA:42312"/>
        <dbReference type="Rhea" id="RHEA-COMP:9998"/>
        <dbReference type="Rhea" id="RHEA-COMP:9999"/>
        <dbReference type="ChEBI" id="CHEBI:15378"/>
        <dbReference type="ChEBI" id="CHEBI:33737"/>
        <dbReference type="ChEBI" id="CHEBI:33738"/>
        <dbReference type="ChEBI" id="CHEBI:57783"/>
        <dbReference type="ChEBI" id="CHEBI:58349"/>
        <dbReference type="EC" id="1.18.1.6"/>
    </reaction>
</comment>
<dbReference type="EC" id="1.18.1.6" evidence="8"/>
<evidence type="ECO:0000256" key="3">
    <source>
        <dbReference type="ARBA" id="ARBA00022630"/>
    </source>
</evidence>
<comment type="subcellular location">
    <subcellularLocation>
        <location evidence="8">Mitochondrion</location>
    </subcellularLocation>
</comment>
<dbReference type="EMBL" id="CAICTM010001293">
    <property type="protein sequence ID" value="CAB9522373.1"/>
    <property type="molecule type" value="Genomic_DNA"/>
</dbReference>
<evidence type="ECO:0000256" key="7">
    <source>
        <dbReference type="ARBA" id="ARBA00048933"/>
    </source>
</evidence>
<dbReference type="Proteomes" id="UP001153069">
    <property type="component" value="Unassembled WGS sequence"/>
</dbReference>
<dbReference type="InterPro" id="IPR055275">
    <property type="entry name" value="Ferredox_Rdtase"/>
</dbReference>
<comment type="caution">
    <text evidence="12">The sequence shown here is derived from an EMBL/GenBank/DDBJ whole genome shotgun (WGS) entry which is preliminary data.</text>
</comment>
<keyword evidence="5 8" id="KW-0521">NADP</keyword>
<organism evidence="12 13">
    <name type="scientific">Seminavis robusta</name>
    <dbReference type="NCBI Taxonomy" id="568900"/>
    <lineage>
        <taxon>Eukaryota</taxon>
        <taxon>Sar</taxon>
        <taxon>Stramenopiles</taxon>
        <taxon>Ochrophyta</taxon>
        <taxon>Bacillariophyta</taxon>
        <taxon>Bacillariophyceae</taxon>
        <taxon>Bacillariophycidae</taxon>
        <taxon>Naviculales</taxon>
        <taxon>Naviculaceae</taxon>
        <taxon>Seminavis</taxon>
    </lineage>
</organism>
<evidence type="ECO:0000256" key="1">
    <source>
        <dbReference type="ARBA" id="ARBA00001974"/>
    </source>
</evidence>
<feature type="binding site" evidence="9">
    <location>
        <position position="461"/>
    </location>
    <ligand>
        <name>FAD</name>
        <dbReference type="ChEBI" id="CHEBI:57692"/>
    </ligand>
</feature>
<evidence type="ECO:0000256" key="2">
    <source>
        <dbReference type="ARBA" id="ARBA00008312"/>
    </source>
</evidence>
<dbReference type="SUPFAM" id="SSF51971">
    <property type="entry name" value="Nucleotide-binding domain"/>
    <property type="match status" value="2"/>
</dbReference>
<evidence type="ECO:0000256" key="4">
    <source>
        <dbReference type="ARBA" id="ARBA00022827"/>
    </source>
</evidence>
<dbReference type="GO" id="GO:0005739">
    <property type="term" value="C:mitochondrion"/>
    <property type="evidence" value="ECO:0007669"/>
    <property type="project" value="UniProtKB-SubCell"/>
</dbReference>
<gene>
    <name evidence="12" type="ORF">SEMRO_1295_G260320.1</name>
</gene>
<feature type="binding site" evidence="9">
    <location>
        <position position="112"/>
    </location>
    <ligand>
        <name>FAD</name>
        <dbReference type="ChEBI" id="CHEBI:57692"/>
    </ligand>
</feature>
<evidence type="ECO:0000256" key="10">
    <source>
        <dbReference type="PIRSR" id="PIRSR000362-2"/>
    </source>
</evidence>
<feature type="binding site" evidence="9">
    <location>
        <position position="104"/>
    </location>
    <ligand>
        <name>FAD</name>
        <dbReference type="ChEBI" id="CHEBI:57692"/>
    </ligand>
</feature>
<dbReference type="AlphaFoldDB" id="A0A9N8HTN7"/>
<reference evidence="12" key="1">
    <citation type="submission" date="2020-06" db="EMBL/GenBank/DDBJ databases">
        <authorList>
            <consortium name="Plant Systems Biology data submission"/>
        </authorList>
    </citation>
    <scope>NUCLEOTIDE SEQUENCE</scope>
    <source>
        <strain evidence="12">D6</strain>
    </source>
</reference>
<evidence type="ECO:0000256" key="6">
    <source>
        <dbReference type="ARBA" id="ARBA00023002"/>
    </source>
</evidence>
<keyword evidence="6 8" id="KW-0560">Oxidoreductase</keyword>
<dbReference type="InterPro" id="IPR021163">
    <property type="entry name" value="Ferredox_Rdtase_adrenod"/>
</dbReference>
<protein>
    <recommendedName>
        <fullName evidence="8">NADPH:adrenodoxin oxidoreductase, mitochondrial</fullName>
        <ecNumber evidence="8">1.18.1.6</ecNumber>
    </recommendedName>
</protein>
<evidence type="ECO:0000256" key="8">
    <source>
        <dbReference type="PIRNR" id="PIRNR000362"/>
    </source>
</evidence>
<feature type="binding site" evidence="9">
    <location>
        <begin position="468"/>
        <end position="470"/>
    </location>
    <ligand>
        <name>FAD</name>
        <dbReference type="ChEBI" id="CHEBI:57692"/>
    </ligand>
</feature>
<dbReference type="Pfam" id="PF07992">
    <property type="entry name" value="Pyr_redox_2"/>
    <property type="match status" value="1"/>
</dbReference>
<evidence type="ECO:0000256" key="9">
    <source>
        <dbReference type="PIRSR" id="PIRSR000362-1"/>
    </source>
</evidence>
<dbReference type="InterPro" id="IPR023753">
    <property type="entry name" value="FAD/NAD-binding_dom"/>
</dbReference>
<dbReference type="GO" id="GO:0016491">
    <property type="term" value="F:oxidoreductase activity"/>
    <property type="evidence" value="ECO:0007669"/>
    <property type="project" value="UniProtKB-KW"/>
</dbReference>
<proteinExistence type="inferred from homology"/>
<keyword evidence="8" id="KW-0496">Mitochondrion</keyword>
<evidence type="ECO:0000313" key="12">
    <source>
        <dbReference type="EMBL" id="CAB9522373.1"/>
    </source>
</evidence>
<evidence type="ECO:0000259" key="11">
    <source>
        <dbReference type="Pfam" id="PF07992"/>
    </source>
</evidence>
<feature type="binding site" evidence="10">
    <location>
        <begin position="233"/>
        <end position="236"/>
    </location>
    <ligand>
        <name>NADP(+)</name>
        <dbReference type="ChEBI" id="CHEBI:58349"/>
    </ligand>
</feature>
<dbReference type="PRINTS" id="PR00419">
    <property type="entry name" value="ADXRDTASE"/>
</dbReference>
<feature type="binding site" evidence="10">
    <location>
        <begin position="277"/>
        <end position="278"/>
    </location>
    <ligand>
        <name>NADP(+)</name>
        <dbReference type="ChEBI" id="CHEBI:58349"/>
    </ligand>
</feature>
<feature type="binding site" evidence="9">
    <location>
        <position position="149"/>
    </location>
    <ligand>
        <name>FAD</name>
        <dbReference type="ChEBI" id="CHEBI:57692"/>
    </ligand>
</feature>
<accession>A0A9N8HTN7</accession>
<evidence type="ECO:0000313" key="13">
    <source>
        <dbReference type="Proteomes" id="UP001153069"/>
    </source>
</evidence>
<dbReference type="PIRSF" id="PIRSF000362">
    <property type="entry name" value="FNR"/>
    <property type="match status" value="1"/>
</dbReference>
<dbReference type="PANTHER" id="PTHR48467">
    <property type="entry name" value="GLUTAMATE SYNTHASE 1 [NADH], CHLOROPLASTIC-LIKE"/>
    <property type="match status" value="1"/>
</dbReference>
<comment type="cofactor">
    <cofactor evidence="1 8 9">
        <name>FAD</name>
        <dbReference type="ChEBI" id="CHEBI:57692"/>
    </cofactor>
</comment>
<keyword evidence="13" id="KW-1185">Reference proteome</keyword>
<feature type="binding site" evidence="9">
    <location>
        <position position="75"/>
    </location>
    <ligand>
        <name>FAD</name>
        <dbReference type="ChEBI" id="CHEBI:57692"/>
    </ligand>
</feature>
<evidence type="ECO:0000256" key="5">
    <source>
        <dbReference type="ARBA" id="ARBA00022857"/>
    </source>
</evidence>
<feature type="binding site" evidence="10">
    <location>
        <position position="468"/>
    </location>
    <ligand>
        <name>NADP(+)</name>
        <dbReference type="ChEBI" id="CHEBI:58349"/>
    </ligand>
</feature>